<dbReference type="Proteomes" id="UP000051494">
    <property type="component" value="Unassembled WGS sequence"/>
</dbReference>
<reference evidence="3" key="3">
    <citation type="submission" date="2021-06" db="EMBL/GenBank/DDBJ databases">
        <title>Genomic Description and Analysis of Intracellular Bacteria, Candidatus Berkiella cookevillensis and Candidatus Berkiella aquae.</title>
        <authorList>
            <person name="Kidane D.T."/>
            <person name="Mehari Y.T."/>
            <person name="Rice F.C."/>
            <person name="Arivett B.A."/>
            <person name="Farone A.L."/>
            <person name="Berk S.G."/>
            <person name="Farone M.B."/>
        </authorList>
    </citation>
    <scope>NUCLEOTIDE SEQUENCE</scope>
    <source>
        <strain evidence="3">CC99</strain>
    </source>
</reference>
<feature type="compositionally biased region" description="Polar residues" evidence="1">
    <location>
        <begin position="224"/>
        <end position="241"/>
    </location>
</feature>
<name>A0A0Q9YEM9_9GAMM</name>
<sequence length="241" mass="26388">MPLPTTILELKALLENTALSLTTQKAALSLQYNAFNTSEDFVKPAFDNTMAEHTQLVQQYKLIPGELAANIAALDQINQHQAHLSEVAGSVLCSSLPALQIVALEETLSVCETILGRMAEKVKLLATLQAHIMQFSEIESKFSSLRDIINASMKVYTCFDNSDDDNVDLQTRFAKRLATTPEPYDDSDISWPSFSDSSSDDEAPTFLLQFQQLALAPEEDDAPANTSNVVTVAQPVTPSFS</sequence>
<dbReference type="RefSeq" id="WP_057624123.1">
    <property type="nucleotide sequence ID" value="NZ_LKHV02000001.1"/>
</dbReference>
<evidence type="ECO:0000256" key="1">
    <source>
        <dbReference type="SAM" id="MobiDB-lite"/>
    </source>
</evidence>
<evidence type="ECO:0000313" key="4">
    <source>
        <dbReference type="Proteomes" id="UP000051494"/>
    </source>
</evidence>
<accession>A0A0Q9YEM9</accession>
<feature type="region of interest" description="Disordered" evidence="1">
    <location>
        <begin position="217"/>
        <end position="241"/>
    </location>
</feature>
<evidence type="ECO:0000313" key="3">
    <source>
        <dbReference type="EMBL" id="MCS5709358.1"/>
    </source>
</evidence>
<gene>
    <name evidence="2" type="ORF">CC99x_00997</name>
    <name evidence="3" type="ORF">CC99x_010625</name>
</gene>
<evidence type="ECO:0000313" key="2">
    <source>
        <dbReference type="EMBL" id="KRG19007.1"/>
    </source>
</evidence>
<reference evidence="3" key="2">
    <citation type="journal article" date="2016" name="Genome Announc.">
        <title>Draft Genome Sequences of Two Novel Amoeba-Resistant Intranuclear Bacteria, 'Candidatus Berkiella cookevillensis' and 'Candidatus Berkiella aquae'.</title>
        <authorList>
            <person name="Mehari Y.T."/>
            <person name="Arivett B.A."/>
            <person name="Farone A.L."/>
            <person name="Gunderson J.H."/>
            <person name="Farone M.B."/>
        </authorList>
    </citation>
    <scope>NUCLEOTIDE SEQUENCE</scope>
    <source>
        <strain evidence="3">CC99</strain>
    </source>
</reference>
<reference evidence="2" key="1">
    <citation type="submission" date="2015-09" db="EMBL/GenBank/DDBJ databases">
        <title>Draft Genome Sequences of Two Novel Amoeba-resistant Intranuclear Bacteria, Candidatus Berkiella cookevillensis and Candidatus Berkiella aquae.</title>
        <authorList>
            <person name="Mehari Y.T."/>
            <person name="Arivett B.A."/>
            <person name="Farone A.L."/>
            <person name="Gunderson J.H."/>
            <person name="Farone M.B."/>
        </authorList>
    </citation>
    <scope>NUCLEOTIDE SEQUENCE [LARGE SCALE GENOMIC DNA]</scope>
    <source>
        <strain evidence="2">CC99</strain>
    </source>
</reference>
<protein>
    <submittedName>
        <fullName evidence="2">Uncharacterized protein</fullName>
    </submittedName>
</protein>
<dbReference type="EMBL" id="LKHV02000001">
    <property type="protein sequence ID" value="MCS5709358.1"/>
    <property type="molecule type" value="Genomic_DNA"/>
</dbReference>
<comment type="caution">
    <text evidence="2">The sequence shown here is derived from an EMBL/GenBank/DDBJ whole genome shotgun (WGS) entry which is preliminary data.</text>
</comment>
<dbReference type="AlphaFoldDB" id="A0A0Q9YEM9"/>
<organism evidence="2">
    <name type="scientific">Candidatus Berkiella cookevillensis</name>
    <dbReference type="NCBI Taxonomy" id="437022"/>
    <lineage>
        <taxon>Bacteria</taxon>
        <taxon>Pseudomonadati</taxon>
        <taxon>Pseudomonadota</taxon>
        <taxon>Gammaproteobacteria</taxon>
        <taxon>Candidatus Berkiellales</taxon>
        <taxon>Candidatus Berkiellaceae</taxon>
        <taxon>Candidatus Berkiella</taxon>
    </lineage>
</organism>
<keyword evidence="4" id="KW-1185">Reference proteome</keyword>
<dbReference type="EMBL" id="LKHV01000004">
    <property type="protein sequence ID" value="KRG19007.1"/>
    <property type="molecule type" value="Genomic_DNA"/>
</dbReference>
<proteinExistence type="predicted"/>
<feature type="region of interest" description="Disordered" evidence="1">
    <location>
        <begin position="180"/>
        <end position="201"/>
    </location>
</feature>